<dbReference type="Pfam" id="PF25598">
    <property type="entry name" value="ARM_PUB"/>
    <property type="match status" value="1"/>
</dbReference>
<keyword evidence="3 5" id="KW-0808">Transferase</keyword>
<gene>
    <name evidence="7" type="ORF">HPP92_016163</name>
</gene>
<dbReference type="SUPFAM" id="SSF57850">
    <property type="entry name" value="RING/U-box"/>
    <property type="match status" value="1"/>
</dbReference>
<evidence type="ECO:0000313" key="7">
    <source>
        <dbReference type="EMBL" id="KAG0469463.1"/>
    </source>
</evidence>
<comment type="pathway">
    <text evidence="2 5">Protein modification; protein ubiquitination.</text>
</comment>
<dbReference type="PANTHER" id="PTHR22849:SF132">
    <property type="entry name" value="E3 UBIQUITIN-PROTEIN LIGASE PUB23"/>
    <property type="match status" value="1"/>
</dbReference>
<evidence type="ECO:0000256" key="4">
    <source>
        <dbReference type="ARBA" id="ARBA00022786"/>
    </source>
</evidence>
<comment type="function">
    <text evidence="5">Functions as an E3 ubiquitin ligase.</text>
</comment>
<dbReference type="InterPro" id="IPR058678">
    <property type="entry name" value="ARM_PUB"/>
</dbReference>
<dbReference type="PROSITE" id="PS51698">
    <property type="entry name" value="U_BOX"/>
    <property type="match status" value="1"/>
</dbReference>
<dbReference type="SMART" id="SM00504">
    <property type="entry name" value="Ubox"/>
    <property type="match status" value="1"/>
</dbReference>
<dbReference type="InterPro" id="IPR045210">
    <property type="entry name" value="RING-Ubox_PUB"/>
</dbReference>
<dbReference type="Gene3D" id="3.30.40.10">
    <property type="entry name" value="Zinc/RING finger domain, C3HC4 (zinc finger)"/>
    <property type="match status" value="1"/>
</dbReference>
<dbReference type="OrthoDB" id="8062037at2759"/>
<evidence type="ECO:0000313" key="8">
    <source>
        <dbReference type="Proteomes" id="UP000636800"/>
    </source>
</evidence>
<protein>
    <recommendedName>
        <fullName evidence="5 6">U-box domain-containing protein</fullName>
        <ecNumber evidence="5">2.3.2.27</ecNumber>
    </recommendedName>
    <alternativeName>
        <fullName evidence="5">RING-type E3 ubiquitin transferase PUB</fullName>
    </alternativeName>
</protein>
<evidence type="ECO:0000256" key="3">
    <source>
        <dbReference type="ARBA" id="ARBA00022679"/>
    </source>
</evidence>
<dbReference type="CDD" id="cd16664">
    <property type="entry name" value="RING-Ubox_PUB"/>
    <property type="match status" value="1"/>
</dbReference>
<dbReference type="GO" id="GO:0016567">
    <property type="term" value="P:protein ubiquitination"/>
    <property type="evidence" value="ECO:0007669"/>
    <property type="project" value="UniProtKB-UniRule"/>
</dbReference>
<dbReference type="AlphaFoldDB" id="A0A835UPV2"/>
<organism evidence="7 8">
    <name type="scientific">Vanilla planifolia</name>
    <name type="common">Vanilla</name>
    <dbReference type="NCBI Taxonomy" id="51239"/>
    <lineage>
        <taxon>Eukaryota</taxon>
        <taxon>Viridiplantae</taxon>
        <taxon>Streptophyta</taxon>
        <taxon>Embryophyta</taxon>
        <taxon>Tracheophyta</taxon>
        <taxon>Spermatophyta</taxon>
        <taxon>Magnoliopsida</taxon>
        <taxon>Liliopsida</taxon>
        <taxon>Asparagales</taxon>
        <taxon>Orchidaceae</taxon>
        <taxon>Vanilloideae</taxon>
        <taxon>Vanilleae</taxon>
        <taxon>Vanilla</taxon>
    </lineage>
</organism>
<dbReference type="Gene3D" id="1.25.10.10">
    <property type="entry name" value="Leucine-rich Repeat Variant"/>
    <property type="match status" value="1"/>
</dbReference>
<keyword evidence="4 5" id="KW-0833">Ubl conjugation pathway</keyword>
<evidence type="ECO:0000259" key="6">
    <source>
        <dbReference type="PROSITE" id="PS51698"/>
    </source>
</evidence>
<dbReference type="SUPFAM" id="SSF48371">
    <property type="entry name" value="ARM repeat"/>
    <property type="match status" value="1"/>
</dbReference>
<comment type="catalytic activity">
    <reaction evidence="1 5">
        <text>S-ubiquitinyl-[E2 ubiquitin-conjugating enzyme]-L-cysteine + [acceptor protein]-L-lysine = [E2 ubiquitin-conjugating enzyme]-L-cysteine + N(6)-ubiquitinyl-[acceptor protein]-L-lysine.</text>
        <dbReference type="EC" id="2.3.2.27"/>
    </reaction>
</comment>
<accession>A0A835UPV2</accession>
<feature type="domain" description="U-box" evidence="6">
    <location>
        <begin position="5"/>
        <end position="81"/>
    </location>
</feature>
<dbReference type="InterPro" id="IPR045185">
    <property type="entry name" value="PUB22/23/24-like"/>
</dbReference>
<evidence type="ECO:0000256" key="5">
    <source>
        <dbReference type="RuleBase" id="RU369093"/>
    </source>
</evidence>
<sequence length="431" mass="47541">MEDVEVPSYFLCPISLQIMRDPVALPTGITYDREGIERWLSCNKSPTCPVTNQPMPKPVDLTPNHTLRRLIQAWCTANAFRGVERFPTPRPPVDRALLASLIEDARLPHSRLAALKRLKKLISDSESNKRVVATTASGVVDFLLSVVTSNVENAEQEHEEEALSILHALQLSGDELRLLLDRNHGLFEALTATMRKSNFQSRAYAVLLAKSAVSVSPPDTLLGLPEEFFKEVIKVLRDRVSHQATCAALKVLYAACQWGWNTAKAVEVGAVKVLVELLLDEPEKKESEMMLVLLDDLSRGPKGAAQVVSHAAGVAVVSRSILRVTPGTTERAVRVLHSISRHAATPEVVEDMAQVGVVSKLCLLLSGECERSTRETARDVLRMHSRVWRRSPCVSPPQLKMLKNKEKRNKNNKIVSLVVAGANKIASSTKV</sequence>
<proteinExistence type="predicted"/>
<dbReference type="UniPathway" id="UPA00143"/>
<dbReference type="EC" id="2.3.2.27" evidence="5"/>
<dbReference type="PANTHER" id="PTHR22849">
    <property type="entry name" value="WDSAM1 PROTEIN"/>
    <property type="match status" value="1"/>
</dbReference>
<name>A0A835UPV2_VANPL</name>
<evidence type="ECO:0000256" key="1">
    <source>
        <dbReference type="ARBA" id="ARBA00000900"/>
    </source>
</evidence>
<dbReference type="Pfam" id="PF04564">
    <property type="entry name" value="U-box"/>
    <property type="match status" value="1"/>
</dbReference>
<dbReference type="EMBL" id="JADCNL010000008">
    <property type="protein sequence ID" value="KAG0469463.1"/>
    <property type="molecule type" value="Genomic_DNA"/>
</dbReference>
<dbReference type="GO" id="GO:0061630">
    <property type="term" value="F:ubiquitin protein ligase activity"/>
    <property type="evidence" value="ECO:0007669"/>
    <property type="project" value="UniProtKB-UniRule"/>
</dbReference>
<evidence type="ECO:0000256" key="2">
    <source>
        <dbReference type="ARBA" id="ARBA00004906"/>
    </source>
</evidence>
<dbReference type="Proteomes" id="UP000636800">
    <property type="component" value="Unassembled WGS sequence"/>
</dbReference>
<comment type="caution">
    <text evidence="7">The sequence shown here is derived from an EMBL/GenBank/DDBJ whole genome shotgun (WGS) entry which is preliminary data.</text>
</comment>
<dbReference type="InterPro" id="IPR011989">
    <property type="entry name" value="ARM-like"/>
</dbReference>
<dbReference type="InterPro" id="IPR013083">
    <property type="entry name" value="Znf_RING/FYVE/PHD"/>
</dbReference>
<dbReference type="InterPro" id="IPR016024">
    <property type="entry name" value="ARM-type_fold"/>
</dbReference>
<keyword evidence="8" id="KW-1185">Reference proteome</keyword>
<dbReference type="InterPro" id="IPR003613">
    <property type="entry name" value="Ubox_domain"/>
</dbReference>
<reference evidence="7 8" key="1">
    <citation type="journal article" date="2020" name="Nat. Food">
        <title>A phased Vanilla planifolia genome enables genetic improvement of flavour and production.</title>
        <authorList>
            <person name="Hasing T."/>
            <person name="Tang H."/>
            <person name="Brym M."/>
            <person name="Khazi F."/>
            <person name="Huang T."/>
            <person name="Chambers A.H."/>
        </authorList>
    </citation>
    <scope>NUCLEOTIDE SEQUENCE [LARGE SCALE GENOMIC DNA]</scope>
    <source>
        <tissue evidence="7">Leaf</tissue>
    </source>
</reference>